<feature type="region of interest" description="Disordered" evidence="1">
    <location>
        <begin position="248"/>
        <end position="285"/>
    </location>
</feature>
<dbReference type="KEGG" id="nav:JQS30_02750"/>
<name>A0A895XQQ8_9ACTN</name>
<evidence type="ECO:0000256" key="1">
    <source>
        <dbReference type="SAM" id="MobiDB-lite"/>
    </source>
</evidence>
<keyword evidence="3" id="KW-1185">Reference proteome</keyword>
<accession>A0A895XQQ8</accession>
<evidence type="ECO:0000313" key="3">
    <source>
        <dbReference type="Proteomes" id="UP000662939"/>
    </source>
</evidence>
<dbReference type="RefSeq" id="WP_213171874.1">
    <property type="nucleotide sequence ID" value="NZ_CP070496.1"/>
</dbReference>
<sequence>MNHHEESDAVSASFASFRNDAETMFSTPGVDDLVAAAPARRRRRAIGLTVAITTGTAFTAAGMAVAQNLTGEAPPAATETTTHAPISAPASETEPKPASEHPTEVDTTTKDETEPELEPTFVLFDLPGDSAKCPAGTYPFAQHAEPPNEWELAQPDAPWELTGAFLTGDVNDDGRDDLVMTLHCEGRSAVAAFDRTETDTGVQLQQFAWVWMPQNDEEATFKLVDIDKGVIRIKHAGDHLEFAYDGEEFHLIEDEPDEEESPTPEPTESEHTGSESPGDTDEGDE</sequence>
<protein>
    <submittedName>
        <fullName evidence="2">Uncharacterized protein</fullName>
    </submittedName>
</protein>
<feature type="compositionally biased region" description="Basic and acidic residues" evidence="1">
    <location>
        <begin position="93"/>
        <end position="112"/>
    </location>
</feature>
<dbReference type="AlphaFoldDB" id="A0A895XQQ8"/>
<proteinExistence type="predicted"/>
<dbReference type="EMBL" id="CP070496">
    <property type="protein sequence ID" value="QSB05863.1"/>
    <property type="molecule type" value="Genomic_DNA"/>
</dbReference>
<evidence type="ECO:0000313" key="2">
    <source>
        <dbReference type="EMBL" id="QSB05863.1"/>
    </source>
</evidence>
<organism evidence="2 3">
    <name type="scientific">Natronoglycomyces albus</name>
    <dbReference type="NCBI Taxonomy" id="2811108"/>
    <lineage>
        <taxon>Bacteria</taxon>
        <taxon>Bacillati</taxon>
        <taxon>Actinomycetota</taxon>
        <taxon>Actinomycetes</taxon>
        <taxon>Glycomycetales</taxon>
        <taxon>Glycomycetaceae</taxon>
        <taxon>Natronoglycomyces</taxon>
    </lineage>
</organism>
<reference evidence="2" key="1">
    <citation type="submission" date="2021-02" db="EMBL/GenBank/DDBJ databases">
        <title>Natronoglycomyces albus gen. nov., sp. nov, a haloalkaliphilic actinobacterium from a soda solonchak soil.</title>
        <authorList>
            <person name="Sorokin D.Y."/>
            <person name="Khijniak T.V."/>
            <person name="Zakharycheva A.P."/>
            <person name="Boueva O.V."/>
            <person name="Ariskina E.V."/>
            <person name="Hahnke R.L."/>
            <person name="Bunk B."/>
            <person name="Sproer C."/>
            <person name="Schumann P."/>
            <person name="Evtushenko L.I."/>
            <person name="Kublanov I.V."/>
        </authorList>
    </citation>
    <scope>NUCLEOTIDE SEQUENCE</scope>
    <source>
        <strain evidence="2">DSM 106290</strain>
    </source>
</reference>
<feature type="compositionally biased region" description="Low complexity" evidence="1">
    <location>
        <begin position="74"/>
        <end position="85"/>
    </location>
</feature>
<gene>
    <name evidence="2" type="ORF">JQS30_02750</name>
</gene>
<dbReference type="Proteomes" id="UP000662939">
    <property type="component" value="Chromosome"/>
</dbReference>
<feature type="region of interest" description="Disordered" evidence="1">
    <location>
        <begin position="74"/>
        <end position="116"/>
    </location>
</feature>